<dbReference type="InterPro" id="IPR018389">
    <property type="entry name" value="DctP_fam"/>
</dbReference>
<dbReference type="EMBL" id="DTDJ01000015">
    <property type="protein sequence ID" value="HGL17059.1"/>
    <property type="molecule type" value="Genomic_DNA"/>
</dbReference>
<gene>
    <name evidence="2" type="ORF">ENU66_01785</name>
</gene>
<dbReference type="GO" id="GO:0055085">
    <property type="term" value="P:transmembrane transport"/>
    <property type="evidence" value="ECO:0007669"/>
    <property type="project" value="InterPro"/>
</dbReference>
<dbReference type="InterPro" id="IPR038404">
    <property type="entry name" value="TRAP_DctP_sf"/>
</dbReference>
<proteinExistence type="predicted"/>
<evidence type="ECO:0000313" key="2">
    <source>
        <dbReference type="EMBL" id="HGL17059.1"/>
    </source>
</evidence>
<accession>A0A7V3ZWW7</accession>
<dbReference type="PANTHER" id="PTHR33376:SF15">
    <property type="entry name" value="BLL6794 PROTEIN"/>
    <property type="match status" value="1"/>
</dbReference>
<dbReference type="Gene3D" id="3.40.190.170">
    <property type="entry name" value="Bacterial extracellular solute-binding protein, family 7"/>
    <property type="match status" value="1"/>
</dbReference>
<evidence type="ECO:0000256" key="1">
    <source>
        <dbReference type="ARBA" id="ARBA00022729"/>
    </source>
</evidence>
<dbReference type="SUPFAM" id="SSF53850">
    <property type="entry name" value="Periplasmic binding protein-like II"/>
    <property type="match status" value="1"/>
</dbReference>
<dbReference type="Pfam" id="PF03480">
    <property type="entry name" value="DctP"/>
    <property type="match status" value="1"/>
</dbReference>
<name>A0A7V3ZWW7_UNCW3</name>
<comment type="caution">
    <text evidence="2">The sequence shown here is derived from an EMBL/GenBank/DDBJ whole genome shotgun (WGS) entry which is preliminary data.</text>
</comment>
<reference evidence="2" key="1">
    <citation type="journal article" date="2020" name="mSystems">
        <title>Genome- and Community-Level Interaction Insights into Carbon Utilization and Element Cycling Functions of Hydrothermarchaeota in Hydrothermal Sediment.</title>
        <authorList>
            <person name="Zhou Z."/>
            <person name="Liu Y."/>
            <person name="Xu W."/>
            <person name="Pan J."/>
            <person name="Luo Z.H."/>
            <person name="Li M."/>
        </authorList>
    </citation>
    <scope>NUCLEOTIDE SEQUENCE [LARGE SCALE GENOMIC DNA]</scope>
    <source>
        <strain evidence="2">SpSt-69</strain>
    </source>
</reference>
<dbReference type="AlphaFoldDB" id="A0A7V3ZWW7"/>
<dbReference type="PANTHER" id="PTHR33376">
    <property type="match status" value="1"/>
</dbReference>
<organism evidence="2">
    <name type="scientific">candidate division WOR-3 bacterium</name>
    <dbReference type="NCBI Taxonomy" id="2052148"/>
    <lineage>
        <taxon>Bacteria</taxon>
        <taxon>Bacteria division WOR-3</taxon>
    </lineage>
</organism>
<dbReference type="NCBIfam" id="NF037995">
    <property type="entry name" value="TRAP_S1"/>
    <property type="match status" value="1"/>
</dbReference>
<evidence type="ECO:0008006" key="3">
    <source>
        <dbReference type="Google" id="ProtNLM"/>
    </source>
</evidence>
<sequence length="350" mass="40065">MREMIRKVVSKMGIVGLIFTSYIMSVYAQEKIIELTYASPYAPTHPFSLADQKWFEKIEKETGGRVKIKPYWAGTLISSRESMTEVAKGAADIAFITPIYEKAGVDITKAILDFFRGTPPEINMKIYWEIFYKFPELRKEYEKVKILGINAAYPMFLMTTKKPVKNIDDLKGMRIRITGDVMARTMKALGAEVVSMPAAEVYEALSKGIIEGVFFANADFKALRLAEVIKYATVNFLQDRGVYASRAMNLNSWAKLPPEIQKIFEANIEFWSVETYKQLLYQEEEGKELAIRNGVQFIKMDESSLEKYAKTFEEEVLKEAKALDEKGLPGTKIYNEIKKLQKEFIGKTKF</sequence>
<protein>
    <recommendedName>
        <fullName evidence="3">TRAP transporter substrate-binding protein</fullName>
    </recommendedName>
</protein>
<keyword evidence="1" id="KW-0732">Signal</keyword>